<proteinExistence type="predicted"/>
<dbReference type="SUPFAM" id="SSF109604">
    <property type="entry name" value="HD-domain/PDEase-like"/>
    <property type="match status" value="1"/>
</dbReference>
<name>A0A645E8G7_9ZZZZ</name>
<protein>
    <submittedName>
        <fullName evidence="1">Uncharacterized protein</fullName>
    </submittedName>
</protein>
<gene>
    <name evidence="1" type="ORF">SDC9_145251</name>
</gene>
<sequence>MFDNEKLAAKYMFEVGTPYGIDGARAERLAALVRETAYPYAPQSRLGKILCDADIEYVGDRDFEHQADCFRMELARQGKEFSDREWYEFEIRFLEGISFFTATGRQLYEAGRTNNLAALRNRLAAATEK</sequence>
<accession>A0A645E8G7</accession>
<dbReference type="AlphaFoldDB" id="A0A645E8G7"/>
<reference evidence="1" key="1">
    <citation type="submission" date="2019-08" db="EMBL/GenBank/DDBJ databases">
        <authorList>
            <person name="Kucharzyk K."/>
            <person name="Murdoch R.W."/>
            <person name="Higgins S."/>
            <person name="Loffler F."/>
        </authorList>
    </citation>
    <scope>NUCLEOTIDE SEQUENCE</scope>
</reference>
<organism evidence="1">
    <name type="scientific">bioreactor metagenome</name>
    <dbReference type="NCBI Taxonomy" id="1076179"/>
    <lineage>
        <taxon>unclassified sequences</taxon>
        <taxon>metagenomes</taxon>
        <taxon>ecological metagenomes</taxon>
    </lineage>
</organism>
<comment type="caution">
    <text evidence="1">The sequence shown here is derived from an EMBL/GenBank/DDBJ whole genome shotgun (WGS) entry which is preliminary data.</text>
</comment>
<evidence type="ECO:0000313" key="1">
    <source>
        <dbReference type="EMBL" id="MPM98070.1"/>
    </source>
</evidence>
<dbReference type="EMBL" id="VSSQ01044262">
    <property type="protein sequence ID" value="MPM98070.1"/>
    <property type="molecule type" value="Genomic_DNA"/>
</dbReference>